<dbReference type="Proteomes" id="UP000054869">
    <property type="component" value="Unassembled WGS sequence"/>
</dbReference>
<accession>A0A0W0VF19</accession>
<sequence>MITNPLCDLLFMFNDYLKTFPQFVLPKQVVTRLAGLLANVRSPAIKNLLIRHFIRRFAVDMNEALEENVKNYSCFNDFFIRHLKPGIRPLAQTDIISPVDGFISELGSIEKGQILQAKGRYYTVEELLACEETLSKQFMHGCFATLYLSPKDYHRVHMPVDAVLKQMIYVPGRLFSVQPATARVVPYLFSRNERLVIFFDSKVGLMAMVLVGATIVGAIGTRWHGDLKRSRKKQYFTYTGPEQLDTQILQGEEMGYFKLGSTVVLLFADGERVHWLKDLAPGQSIRYGQAFGHVTSSSHSKD</sequence>
<evidence type="ECO:0000256" key="1">
    <source>
        <dbReference type="ARBA" id="ARBA00005189"/>
    </source>
</evidence>
<feature type="active site" description="Charge relay system; for autoendoproteolytic cleavage activity" evidence="12">
    <location>
        <position position="157"/>
    </location>
</feature>
<comment type="cofactor">
    <cofactor evidence="12">
        <name>pyruvate</name>
        <dbReference type="ChEBI" id="CHEBI:15361"/>
    </cofactor>
    <text evidence="12">Binds 1 pyruvoyl group covalently per subunit.</text>
</comment>
<comment type="PTM">
    <text evidence="12">Is synthesized initially as an inactive proenzyme. Formation of the active enzyme involves a self-maturation process in which the active site pyruvoyl group is generated from an internal serine residue via an autocatalytic post-translational modification. Two non-identical subunits are generated from the proenzyme in this reaction, and the pyruvate is formed at the N-terminus of the alpha chain, which is derived from the carboxyl end of the proenzyme. The autoendoproteolytic cleavage occurs by a canonical serine protease mechanism, in which the side chain hydroxyl group of the serine supplies its oxygen atom to form the C-terminus of the beta chain, while the remainder of the serine residue undergoes an oxidative deamination to produce ammonia and the pyruvoyl prosthetic group on the alpha chain. During this reaction, the Ser that is part of the protease active site of the proenzyme becomes the pyruvoyl prosthetic group, which constitutes an essential element of the active site of the mature decarboxylase.</text>
</comment>
<dbReference type="InterPro" id="IPR003817">
    <property type="entry name" value="PS_Dcarbxylase"/>
</dbReference>
<evidence type="ECO:0000256" key="8">
    <source>
        <dbReference type="ARBA" id="ARBA00023209"/>
    </source>
</evidence>
<proteinExistence type="inferred from homology"/>
<dbReference type="PATRIC" id="fig|45067.4.peg.2414"/>
<comment type="catalytic activity">
    <reaction evidence="12">
        <text>a 1,2-diacyl-sn-glycero-3-phospho-L-serine + H(+) = a 1,2-diacyl-sn-glycero-3-phosphoethanolamine + CO2</text>
        <dbReference type="Rhea" id="RHEA:20828"/>
        <dbReference type="ChEBI" id="CHEBI:15378"/>
        <dbReference type="ChEBI" id="CHEBI:16526"/>
        <dbReference type="ChEBI" id="CHEBI:57262"/>
        <dbReference type="ChEBI" id="CHEBI:64612"/>
        <dbReference type="EC" id="4.1.1.65"/>
    </reaction>
</comment>
<keyword evidence="6 12" id="KW-0472">Membrane</keyword>
<dbReference type="NCBIfam" id="TIGR00163">
    <property type="entry name" value="PS_decarb"/>
    <property type="match status" value="1"/>
</dbReference>
<evidence type="ECO:0000256" key="4">
    <source>
        <dbReference type="ARBA" id="ARBA00022793"/>
    </source>
</evidence>
<feature type="chain" id="PRO_5023266960" description="Phosphatidylserine decarboxylase alpha chain" evidence="12">
    <location>
        <begin position="261"/>
        <end position="302"/>
    </location>
</feature>
<dbReference type="GO" id="GO:0004609">
    <property type="term" value="F:phosphatidylserine decarboxylase activity"/>
    <property type="evidence" value="ECO:0007669"/>
    <property type="project" value="UniProtKB-UniRule"/>
</dbReference>
<keyword evidence="4 12" id="KW-0210">Decarboxylase</keyword>
<evidence type="ECO:0000256" key="5">
    <source>
        <dbReference type="ARBA" id="ARBA00023098"/>
    </source>
</evidence>
<evidence type="ECO:0000256" key="11">
    <source>
        <dbReference type="ARBA" id="ARBA00023317"/>
    </source>
</evidence>
<keyword evidence="8 12" id="KW-0594">Phospholipid biosynthesis</keyword>
<dbReference type="PANTHER" id="PTHR10067">
    <property type="entry name" value="PHOSPHATIDYLSERINE DECARBOXYLASE"/>
    <property type="match status" value="1"/>
</dbReference>
<comment type="subcellular location">
    <subcellularLocation>
        <location evidence="12">Cell membrane</location>
        <topology evidence="12">Peripheral membrane protein</topology>
    </subcellularLocation>
</comment>
<keyword evidence="10 12" id="KW-1208">Phospholipid metabolism</keyword>
<keyword evidence="5 12" id="KW-0443">Lipid metabolism</keyword>
<keyword evidence="7 12" id="KW-0865">Zymogen</keyword>
<dbReference type="PANTHER" id="PTHR10067:SF6">
    <property type="entry name" value="PHOSPHATIDYLSERINE DECARBOXYLASE PROENZYME, MITOCHONDRIAL"/>
    <property type="match status" value="1"/>
</dbReference>
<dbReference type="EC" id="4.1.1.65" evidence="12"/>
<evidence type="ECO:0000313" key="14">
    <source>
        <dbReference type="EMBL" id="KTD18698.1"/>
    </source>
</evidence>
<dbReference type="AlphaFoldDB" id="A0A0W0VF19"/>
<dbReference type="HAMAP" id="MF_00662">
    <property type="entry name" value="PS_decarb_PSD_B_type1"/>
    <property type="match status" value="1"/>
</dbReference>
<dbReference type="InterPro" id="IPR033178">
    <property type="entry name" value="PSD_type1_pro"/>
</dbReference>
<dbReference type="eggNOG" id="COG0688">
    <property type="taxonomic scope" value="Bacteria"/>
</dbReference>
<dbReference type="STRING" id="45067.Llan_2301"/>
<keyword evidence="2 12" id="KW-1003">Cell membrane</keyword>
<evidence type="ECO:0000256" key="13">
    <source>
        <dbReference type="SAM" id="Phobius"/>
    </source>
</evidence>
<evidence type="ECO:0000256" key="2">
    <source>
        <dbReference type="ARBA" id="ARBA00022475"/>
    </source>
</evidence>
<evidence type="ECO:0000256" key="7">
    <source>
        <dbReference type="ARBA" id="ARBA00023145"/>
    </source>
</evidence>
<dbReference type="Pfam" id="PF02666">
    <property type="entry name" value="PS_Dcarbxylase"/>
    <property type="match status" value="1"/>
</dbReference>
<comment type="similarity">
    <text evidence="12">Belongs to the phosphatidylserine decarboxylase family. PSD-B subfamily. Prokaryotic type I sub-subfamily.</text>
</comment>
<reference evidence="14 15" key="1">
    <citation type="submission" date="2015-11" db="EMBL/GenBank/DDBJ databases">
        <title>Genomic analysis of 38 Legionella species identifies large and diverse effector repertoires.</title>
        <authorList>
            <person name="Burstein D."/>
            <person name="Amaro F."/>
            <person name="Zusman T."/>
            <person name="Lifshitz Z."/>
            <person name="Cohen O."/>
            <person name="Gilbert J.A."/>
            <person name="Pupko T."/>
            <person name="Shuman H.A."/>
            <person name="Segal G."/>
        </authorList>
    </citation>
    <scope>NUCLEOTIDE SEQUENCE [LARGE SCALE GENOMIC DNA]</scope>
    <source>
        <strain evidence="14 15">ATCC 49751</strain>
    </source>
</reference>
<comment type="caution">
    <text evidence="14">The sequence shown here is derived from an EMBL/GenBank/DDBJ whole genome shotgun (WGS) entry which is preliminary data.</text>
</comment>
<evidence type="ECO:0000256" key="3">
    <source>
        <dbReference type="ARBA" id="ARBA00022516"/>
    </source>
</evidence>
<feature type="chain" id="PRO_5023266961" description="Phosphatidylserine decarboxylase beta chain" evidence="12">
    <location>
        <begin position="1"/>
        <end position="260"/>
    </location>
</feature>
<feature type="active site" description="Charge relay system; for autoendoproteolytic cleavage activity" evidence="12">
    <location>
        <position position="100"/>
    </location>
</feature>
<dbReference type="InterPro" id="IPR033177">
    <property type="entry name" value="PSD-B"/>
</dbReference>
<keyword evidence="15" id="KW-1185">Reference proteome</keyword>
<comment type="subunit">
    <text evidence="12">Heterodimer of a large membrane-associated beta subunit and a small pyruvoyl-containing alpha subunit.</text>
</comment>
<evidence type="ECO:0000256" key="6">
    <source>
        <dbReference type="ARBA" id="ARBA00023136"/>
    </source>
</evidence>
<name>A0A0W0VF19_9GAMM</name>
<feature type="site" description="Cleavage (non-hydrolytic); by autocatalysis" evidence="12">
    <location>
        <begin position="260"/>
        <end position="261"/>
    </location>
</feature>
<comment type="pathway">
    <text evidence="1">Lipid metabolism.</text>
</comment>
<evidence type="ECO:0000256" key="9">
    <source>
        <dbReference type="ARBA" id="ARBA00023239"/>
    </source>
</evidence>
<keyword evidence="3 12" id="KW-0444">Lipid biosynthesis</keyword>
<keyword evidence="13" id="KW-1133">Transmembrane helix</keyword>
<feature type="transmembrane region" description="Helical" evidence="13">
    <location>
        <begin position="203"/>
        <end position="223"/>
    </location>
</feature>
<evidence type="ECO:0000256" key="12">
    <source>
        <dbReference type="HAMAP-Rule" id="MF_00662"/>
    </source>
</evidence>
<organism evidence="14 15">
    <name type="scientific">Legionella lansingensis</name>
    <dbReference type="NCBI Taxonomy" id="45067"/>
    <lineage>
        <taxon>Bacteria</taxon>
        <taxon>Pseudomonadati</taxon>
        <taxon>Pseudomonadota</taxon>
        <taxon>Gammaproteobacteria</taxon>
        <taxon>Legionellales</taxon>
        <taxon>Legionellaceae</taxon>
        <taxon>Legionella</taxon>
    </lineage>
</organism>
<dbReference type="GO" id="GO:0006646">
    <property type="term" value="P:phosphatidylethanolamine biosynthetic process"/>
    <property type="evidence" value="ECO:0007669"/>
    <property type="project" value="UniProtKB-UniRule"/>
</dbReference>
<keyword evidence="9 12" id="KW-0456">Lyase</keyword>
<feature type="active site" description="Charge relay system; for autoendoproteolytic cleavage activity" evidence="12">
    <location>
        <position position="261"/>
    </location>
</feature>
<evidence type="ECO:0000256" key="10">
    <source>
        <dbReference type="ARBA" id="ARBA00023264"/>
    </source>
</evidence>
<comment type="function">
    <text evidence="12">Catalyzes the formation of phosphatidylethanolamine (PtdEtn) from phosphatidylserine (PtdSer).</text>
</comment>
<gene>
    <name evidence="12 14" type="primary">psd</name>
    <name evidence="14" type="ORF">Llan_2301</name>
</gene>
<keyword evidence="13" id="KW-0812">Transmembrane</keyword>
<comment type="pathway">
    <text evidence="12">Phospholipid metabolism; phosphatidylethanolamine biosynthesis; phosphatidylethanolamine from CDP-diacylglycerol: step 2/2.</text>
</comment>
<evidence type="ECO:0000313" key="15">
    <source>
        <dbReference type="Proteomes" id="UP000054869"/>
    </source>
</evidence>
<feature type="modified residue" description="Pyruvic acid (Ser); by autocatalysis" evidence="12">
    <location>
        <position position="261"/>
    </location>
</feature>
<protein>
    <recommendedName>
        <fullName evidence="12">Phosphatidylserine decarboxylase proenzyme</fullName>
        <ecNumber evidence="12">4.1.1.65</ecNumber>
    </recommendedName>
    <component>
        <recommendedName>
            <fullName evidence="12">Phosphatidylserine decarboxylase alpha chain</fullName>
        </recommendedName>
    </component>
    <component>
        <recommendedName>
            <fullName evidence="12">Phosphatidylserine decarboxylase beta chain</fullName>
        </recommendedName>
    </component>
</protein>
<keyword evidence="11 12" id="KW-0670">Pyruvate</keyword>
<dbReference type="EMBL" id="LNYI01000057">
    <property type="protein sequence ID" value="KTD18698.1"/>
    <property type="molecule type" value="Genomic_DNA"/>
</dbReference>
<feature type="active site" description="Schiff-base intermediate with substrate; via pyruvic acid; for decarboxylase activity" evidence="12">
    <location>
        <position position="261"/>
    </location>
</feature>
<dbReference type="GO" id="GO:0005886">
    <property type="term" value="C:plasma membrane"/>
    <property type="evidence" value="ECO:0007669"/>
    <property type="project" value="UniProtKB-SubCell"/>
</dbReference>
<dbReference type="UniPathway" id="UPA00558">
    <property type="reaction ID" value="UER00616"/>
</dbReference>